<accession>A0ABU4G4S4</accession>
<organism evidence="2 3">
    <name type="scientific">Sporosarcina saromensis</name>
    <dbReference type="NCBI Taxonomy" id="359365"/>
    <lineage>
        <taxon>Bacteria</taxon>
        <taxon>Bacillati</taxon>
        <taxon>Bacillota</taxon>
        <taxon>Bacilli</taxon>
        <taxon>Bacillales</taxon>
        <taxon>Caryophanaceae</taxon>
        <taxon>Sporosarcina</taxon>
    </lineage>
</organism>
<keyword evidence="1" id="KW-0812">Transmembrane</keyword>
<feature type="transmembrane region" description="Helical" evidence="1">
    <location>
        <begin position="40"/>
        <end position="60"/>
    </location>
</feature>
<keyword evidence="1" id="KW-1133">Transmembrane helix</keyword>
<evidence type="ECO:0000313" key="3">
    <source>
        <dbReference type="Proteomes" id="UP001282284"/>
    </source>
</evidence>
<protein>
    <recommendedName>
        <fullName evidence="4">DUF4129 domain-containing protein</fullName>
    </recommendedName>
</protein>
<feature type="transmembrane region" description="Helical" evidence="1">
    <location>
        <begin position="147"/>
        <end position="164"/>
    </location>
</feature>
<keyword evidence="3" id="KW-1185">Reference proteome</keyword>
<name>A0ABU4G4S4_9BACL</name>
<keyword evidence="1" id="KW-0472">Membrane</keyword>
<sequence>MGEARIEDDRNRFSNSERLIVELSLLAYIFAFFPQEVHAVVAFVWILIALFGGIVSYFLFSKRDYSIGLGIGLALSLTMLVLFAGVPLMSGWFIFLFALWRIQGNFNGSRIHGWPFLFVNTFVFVILTVLVRLLFPMDNPGVRIQEQVVIYLVITFLYFFVRMLTIWSNSRKLANFKLVDANRIFFSIIGLGSAVFALIAFGLKPVRLGLFMLMGFLFNGLFTLFGKATSPLVEYINREATKIQEELEDESSAVDFEMQEEAKVFGDEGSIFEYTMFAVTAFLLLAATIYLFRRKRRTKQIEKKEPYTFTSKGRKRNNVSPLKLTYDYSIARDVVRQAFESFELEAKKYNFSRFQGETVSEWFARMGWKQEVLVVTLYNDVRYGAYIPSELEQNTFLQALEKIKENFFTK</sequence>
<feature type="transmembrane region" description="Helical" evidence="1">
    <location>
        <begin position="114"/>
        <end position="135"/>
    </location>
</feature>
<dbReference type="Proteomes" id="UP001282284">
    <property type="component" value="Unassembled WGS sequence"/>
</dbReference>
<feature type="transmembrane region" description="Helical" evidence="1">
    <location>
        <begin position="271"/>
        <end position="292"/>
    </location>
</feature>
<gene>
    <name evidence="2" type="ORF">QT711_02060</name>
</gene>
<feature type="transmembrane region" description="Helical" evidence="1">
    <location>
        <begin position="19"/>
        <end position="34"/>
    </location>
</feature>
<feature type="transmembrane region" description="Helical" evidence="1">
    <location>
        <begin position="72"/>
        <end position="102"/>
    </location>
</feature>
<evidence type="ECO:0008006" key="4">
    <source>
        <dbReference type="Google" id="ProtNLM"/>
    </source>
</evidence>
<feature type="transmembrane region" description="Helical" evidence="1">
    <location>
        <begin position="184"/>
        <end position="203"/>
    </location>
</feature>
<comment type="caution">
    <text evidence="2">The sequence shown here is derived from an EMBL/GenBank/DDBJ whole genome shotgun (WGS) entry which is preliminary data.</text>
</comment>
<proteinExistence type="predicted"/>
<dbReference type="RefSeq" id="WP_317941822.1">
    <property type="nucleotide sequence ID" value="NZ_JAUBDI010000001.1"/>
</dbReference>
<evidence type="ECO:0000256" key="1">
    <source>
        <dbReference type="SAM" id="Phobius"/>
    </source>
</evidence>
<reference evidence="2 3" key="1">
    <citation type="submission" date="2023-06" db="EMBL/GenBank/DDBJ databases">
        <title>Sporosarcina sp. nov., isolated from Korean traditional fermented seafood 'Jeotgal'.</title>
        <authorList>
            <person name="Yang A.I."/>
            <person name="Shin N.-R."/>
        </authorList>
    </citation>
    <scope>NUCLEOTIDE SEQUENCE [LARGE SCALE GENOMIC DNA]</scope>
    <source>
        <strain evidence="2 3">KCTC13119</strain>
    </source>
</reference>
<evidence type="ECO:0000313" key="2">
    <source>
        <dbReference type="EMBL" id="MDW0111954.1"/>
    </source>
</evidence>
<feature type="transmembrane region" description="Helical" evidence="1">
    <location>
        <begin position="210"/>
        <end position="228"/>
    </location>
</feature>
<dbReference type="EMBL" id="JAUBDI010000001">
    <property type="protein sequence ID" value="MDW0111954.1"/>
    <property type="molecule type" value="Genomic_DNA"/>
</dbReference>